<protein>
    <recommendedName>
        <fullName evidence="3">IrrE N-terminal-like domain-containing protein</fullName>
    </recommendedName>
</protein>
<sequence>MDRIDSIMKDYPELQIKYVDMPDKLGGFIYGTTIFLDKNRSEDELIAILYEEIGHYKTTVGNIIKDGLGCAKQERTARVWGMKQHLSPETLEKYSAQNIDSDYEVANELGVKVSYLHDIGAVYGYKYKHLAY</sequence>
<comment type="caution">
    <text evidence="1">The sequence shown here is derived from an EMBL/GenBank/DDBJ whole genome shotgun (WGS) entry which is preliminary data.</text>
</comment>
<evidence type="ECO:0008006" key="3">
    <source>
        <dbReference type="Google" id="ProtNLM"/>
    </source>
</evidence>
<proteinExistence type="predicted"/>
<dbReference type="AlphaFoldDB" id="A0A0R1GSH3"/>
<name>A0A0R1GSH3_9LACO</name>
<reference evidence="1 2" key="1">
    <citation type="journal article" date="2015" name="Genome Announc.">
        <title>Expanding the biotechnology potential of lactobacilli through comparative genomics of 213 strains and associated genera.</title>
        <authorList>
            <person name="Sun Z."/>
            <person name="Harris H.M."/>
            <person name="McCann A."/>
            <person name="Guo C."/>
            <person name="Argimon S."/>
            <person name="Zhang W."/>
            <person name="Yang X."/>
            <person name="Jeffery I.B."/>
            <person name="Cooney J.C."/>
            <person name="Kagawa T.F."/>
            <person name="Liu W."/>
            <person name="Song Y."/>
            <person name="Salvetti E."/>
            <person name="Wrobel A."/>
            <person name="Rasinkangas P."/>
            <person name="Parkhill J."/>
            <person name="Rea M.C."/>
            <person name="O'Sullivan O."/>
            <person name="Ritari J."/>
            <person name="Douillard F.P."/>
            <person name="Paul Ross R."/>
            <person name="Yang R."/>
            <person name="Briner A.E."/>
            <person name="Felis G.E."/>
            <person name="de Vos W.M."/>
            <person name="Barrangou R."/>
            <person name="Klaenhammer T.R."/>
            <person name="Caufield P.W."/>
            <person name="Cui Y."/>
            <person name="Zhang H."/>
            <person name="O'Toole P.W."/>
        </authorList>
    </citation>
    <scope>NUCLEOTIDE SEQUENCE [LARGE SCALE GENOMIC DNA]</scope>
    <source>
        <strain evidence="1 2">DSM 20003</strain>
    </source>
</reference>
<dbReference type="OrthoDB" id="1707128at2"/>
<dbReference type="PATRIC" id="fig|1423726.3.peg.641"/>
<evidence type="ECO:0000313" key="2">
    <source>
        <dbReference type="Proteomes" id="UP000051461"/>
    </source>
</evidence>
<dbReference type="RefSeq" id="WP_057905052.1">
    <property type="nucleotide sequence ID" value="NZ_AZDA01000092.1"/>
</dbReference>
<keyword evidence="2" id="KW-1185">Reference proteome</keyword>
<gene>
    <name evidence="1" type="ORF">FC07_GL000619</name>
</gene>
<dbReference type="STRING" id="1423726.FC07_GL000619"/>
<evidence type="ECO:0000313" key="1">
    <source>
        <dbReference type="EMBL" id="KRK34410.1"/>
    </source>
</evidence>
<dbReference type="EMBL" id="AZDA01000092">
    <property type="protein sequence ID" value="KRK34410.1"/>
    <property type="molecule type" value="Genomic_DNA"/>
</dbReference>
<dbReference type="Proteomes" id="UP000051461">
    <property type="component" value="Unassembled WGS sequence"/>
</dbReference>
<organism evidence="1 2">
    <name type="scientific">Loigolactobacillus bifermentans DSM 20003</name>
    <dbReference type="NCBI Taxonomy" id="1423726"/>
    <lineage>
        <taxon>Bacteria</taxon>
        <taxon>Bacillati</taxon>
        <taxon>Bacillota</taxon>
        <taxon>Bacilli</taxon>
        <taxon>Lactobacillales</taxon>
        <taxon>Lactobacillaceae</taxon>
        <taxon>Loigolactobacillus</taxon>
    </lineage>
</organism>
<accession>A0A0R1GSH3</accession>